<keyword evidence="2" id="KW-1185">Reference proteome</keyword>
<accession>A0ABQ9YSJ6</accession>
<comment type="caution">
    <text evidence="1">The sequence shown here is derived from an EMBL/GenBank/DDBJ whole genome shotgun (WGS) entry which is preliminary data.</text>
</comment>
<gene>
    <name evidence="1" type="ORF">OUZ56_005340</name>
</gene>
<reference evidence="1 2" key="1">
    <citation type="journal article" date="2023" name="Nucleic Acids Res.">
        <title>The hologenome of Daphnia magna reveals possible DNA methylation and microbiome-mediated evolution of the host genome.</title>
        <authorList>
            <person name="Chaturvedi A."/>
            <person name="Li X."/>
            <person name="Dhandapani V."/>
            <person name="Marshall H."/>
            <person name="Kissane S."/>
            <person name="Cuenca-Cambronero M."/>
            <person name="Asole G."/>
            <person name="Calvet F."/>
            <person name="Ruiz-Romero M."/>
            <person name="Marangio P."/>
            <person name="Guigo R."/>
            <person name="Rago D."/>
            <person name="Mirbahai L."/>
            <person name="Eastwood N."/>
            <person name="Colbourne J.K."/>
            <person name="Zhou J."/>
            <person name="Mallon E."/>
            <person name="Orsini L."/>
        </authorList>
    </citation>
    <scope>NUCLEOTIDE SEQUENCE [LARGE SCALE GENOMIC DNA]</scope>
    <source>
        <strain evidence="1">LRV0_1</strain>
    </source>
</reference>
<organism evidence="1 2">
    <name type="scientific">Daphnia magna</name>
    <dbReference type="NCBI Taxonomy" id="35525"/>
    <lineage>
        <taxon>Eukaryota</taxon>
        <taxon>Metazoa</taxon>
        <taxon>Ecdysozoa</taxon>
        <taxon>Arthropoda</taxon>
        <taxon>Crustacea</taxon>
        <taxon>Branchiopoda</taxon>
        <taxon>Diplostraca</taxon>
        <taxon>Cladocera</taxon>
        <taxon>Anomopoda</taxon>
        <taxon>Daphniidae</taxon>
        <taxon>Daphnia</taxon>
    </lineage>
</organism>
<evidence type="ECO:0000313" key="2">
    <source>
        <dbReference type="Proteomes" id="UP001234178"/>
    </source>
</evidence>
<name>A0ABQ9YSJ6_9CRUS</name>
<proteinExistence type="predicted"/>
<evidence type="ECO:0000313" key="1">
    <source>
        <dbReference type="EMBL" id="KAK4003583.1"/>
    </source>
</evidence>
<protein>
    <submittedName>
        <fullName evidence="1">Uncharacterized protein</fullName>
    </submittedName>
</protein>
<sequence length="117" mass="13359">MDDYSPLRTDASLCDRSCPSSTWWPSCPITLVWTSPLKTTTSQELNSIGYILDCARLCRASGPDPENQPEVKLYYYTLSEYRAVKDFCIWDLFNVSSFRRNLCCAILDIAKEKKTVA</sequence>
<dbReference type="Proteomes" id="UP001234178">
    <property type="component" value="Unassembled WGS sequence"/>
</dbReference>
<dbReference type="EMBL" id="JAOYFB010000001">
    <property type="protein sequence ID" value="KAK4003583.1"/>
    <property type="molecule type" value="Genomic_DNA"/>
</dbReference>